<organism evidence="1 2">
    <name type="scientific">Dendrolimus kikuchii</name>
    <dbReference type="NCBI Taxonomy" id="765133"/>
    <lineage>
        <taxon>Eukaryota</taxon>
        <taxon>Metazoa</taxon>
        <taxon>Ecdysozoa</taxon>
        <taxon>Arthropoda</taxon>
        <taxon>Hexapoda</taxon>
        <taxon>Insecta</taxon>
        <taxon>Pterygota</taxon>
        <taxon>Neoptera</taxon>
        <taxon>Endopterygota</taxon>
        <taxon>Lepidoptera</taxon>
        <taxon>Glossata</taxon>
        <taxon>Ditrysia</taxon>
        <taxon>Bombycoidea</taxon>
        <taxon>Lasiocampidae</taxon>
        <taxon>Dendrolimus</taxon>
    </lineage>
</organism>
<accession>A0ACC1D012</accession>
<name>A0ACC1D012_9NEOP</name>
<dbReference type="EMBL" id="CM034398">
    <property type="protein sequence ID" value="KAJ0177286.1"/>
    <property type="molecule type" value="Genomic_DNA"/>
</dbReference>
<dbReference type="Proteomes" id="UP000824533">
    <property type="component" value="Linkage Group LG12"/>
</dbReference>
<reference evidence="1 2" key="1">
    <citation type="journal article" date="2021" name="Front. Genet.">
        <title>Chromosome-Level Genome Assembly Reveals Significant Gene Expansion in the Toll and IMD Signaling Pathways of Dendrolimus kikuchii.</title>
        <authorList>
            <person name="Zhou J."/>
            <person name="Wu P."/>
            <person name="Xiong Z."/>
            <person name="Liu N."/>
            <person name="Zhao N."/>
            <person name="Ji M."/>
            <person name="Qiu Y."/>
            <person name="Yang B."/>
        </authorList>
    </citation>
    <scope>NUCLEOTIDE SEQUENCE [LARGE SCALE GENOMIC DNA]</scope>
    <source>
        <strain evidence="1">Ann1</strain>
    </source>
</reference>
<evidence type="ECO:0000313" key="1">
    <source>
        <dbReference type="EMBL" id="KAJ0177286.1"/>
    </source>
</evidence>
<keyword evidence="2" id="KW-1185">Reference proteome</keyword>
<sequence length="637" mass="72535">MSDKTSSSVGPRSFETISEEDLASPWEKLLDEVKTAVPTIIKTNASSTTICRTGEEVSVHPRADLEANKLMRSKSLNQRRNSSGLLSSIPRQLRLSLRGVRSEPSSVKDVPTTRNDSSLNLLLRYRAARYAQKRVRKRVIFKHGDCNVVQWNVAKRRRRYLQDIFTTLVDAQWRWTLLVFALSFILSWLLFALIWWLIIFTHGDLTPTPPDSNTTLIPCLNNVNSFTGCFLFSVETQHTIGYGSRTTNEECPEAIFVMCLQSIVGVFIQAFMVGLIFAKLARAKKRNTTLLFSRNAVICLRDGEFCLLFRVGDIRKSHILEAHVRAQIIRKKTTREGEVLPFYQQELKVGADGEEDRLMFIWPMTIVHKINEKSPLYNLSASDMLRERFEIVVMLEGVIESTGMTTQARSSFLPSEILWGHRFETMVSFRKDTGEYEVDYTRFNNTYEVDTPLCSAKQLDELRASVSTSQKLDRVLGTIPKTFSNDTLDLSSVDSMSLDEHIEIKIPEARVRENRLMAQSNFVQNINEKSRNPSFTHLTVENGQEQHKNQNHIIDNKHIHSNNHMHRSHSHASMKKVHGLTPNGIGHAANGHDGHKMDEHHKFVKSQSEHFMEKPPIAPVIPILVTSASCDEPEPPA</sequence>
<comment type="caution">
    <text evidence="1">The sequence shown here is derived from an EMBL/GenBank/DDBJ whole genome shotgun (WGS) entry which is preliminary data.</text>
</comment>
<proteinExistence type="predicted"/>
<gene>
    <name evidence="1" type="ORF">K1T71_007295</name>
</gene>
<protein>
    <submittedName>
        <fullName evidence="1">Uncharacterized protein</fullName>
    </submittedName>
</protein>
<evidence type="ECO:0000313" key="2">
    <source>
        <dbReference type="Proteomes" id="UP000824533"/>
    </source>
</evidence>